<dbReference type="EMBL" id="ASPP01003983">
    <property type="protein sequence ID" value="ETO32721.1"/>
    <property type="molecule type" value="Genomic_DNA"/>
</dbReference>
<proteinExistence type="predicted"/>
<dbReference type="Proteomes" id="UP000023152">
    <property type="component" value="Unassembled WGS sequence"/>
</dbReference>
<dbReference type="OrthoDB" id="203862at2759"/>
<reference evidence="2 3" key="1">
    <citation type="journal article" date="2013" name="Curr. Biol.">
        <title>The Genome of the Foraminiferan Reticulomyxa filosa.</title>
        <authorList>
            <person name="Glockner G."/>
            <person name="Hulsmann N."/>
            <person name="Schleicher M."/>
            <person name="Noegel A.A."/>
            <person name="Eichinger L."/>
            <person name="Gallinger C."/>
            <person name="Pawlowski J."/>
            <person name="Sierra R."/>
            <person name="Euteneuer U."/>
            <person name="Pillet L."/>
            <person name="Moustafa A."/>
            <person name="Platzer M."/>
            <person name="Groth M."/>
            <person name="Szafranski K."/>
            <person name="Schliwa M."/>
        </authorList>
    </citation>
    <scope>NUCLEOTIDE SEQUENCE [LARGE SCALE GENOMIC DNA]</scope>
</reference>
<protein>
    <submittedName>
        <fullName evidence="2">Uncharacterized protein</fullName>
    </submittedName>
</protein>
<evidence type="ECO:0000313" key="3">
    <source>
        <dbReference type="Proteomes" id="UP000023152"/>
    </source>
</evidence>
<keyword evidence="3" id="KW-1185">Reference proteome</keyword>
<gene>
    <name evidence="2" type="ORF">RFI_04395</name>
</gene>
<organism evidence="2 3">
    <name type="scientific">Reticulomyxa filosa</name>
    <dbReference type="NCBI Taxonomy" id="46433"/>
    <lineage>
        <taxon>Eukaryota</taxon>
        <taxon>Sar</taxon>
        <taxon>Rhizaria</taxon>
        <taxon>Retaria</taxon>
        <taxon>Foraminifera</taxon>
        <taxon>Monothalamids</taxon>
        <taxon>Reticulomyxidae</taxon>
        <taxon>Reticulomyxa</taxon>
    </lineage>
</organism>
<evidence type="ECO:0000256" key="1">
    <source>
        <dbReference type="SAM" id="MobiDB-lite"/>
    </source>
</evidence>
<feature type="region of interest" description="Disordered" evidence="1">
    <location>
        <begin position="142"/>
        <end position="170"/>
    </location>
</feature>
<feature type="non-terminal residue" evidence="2">
    <location>
        <position position="270"/>
    </location>
</feature>
<name>X6P3D1_RETFI</name>
<feature type="compositionally biased region" description="Basic and acidic residues" evidence="1">
    <location>
        <begin position="152"/>
        <end position="168"/>
    </location>
</feature>
<comment type="caution">
    <text evidence="2">The sequence shown here is derived from an EMBL/GenBank/DDBJ whole genome shotgun (WGS) entry which is preliminary data.</text>
</comment>
<feature type="compositionally biased region" description="Basic and acidic residues" evidence="1">
    <location>
        <begin position="21"/>
        <end position="33"/>
    </location>
</feature>
<evidence type="ECO:0000313" key="2">
    <source>
        <dbReference type="EMBL" id="ETO32721.1"/>
    </source>
</evidence>
<accession>X6P3D1</accession>
<sequence length="270" mass="31678">MSGEDMSPRPQGNMAALLHQIQEKKESKEEEEAKIQNEWAEMLRQEVYFNSSIFLKKKINKDSKQERALFFAHPKYPRRVYVGIKIKRISDIDNIRETFRCRFHIYMNSLLSLEDYKSYLVFEANKQKNKLLKLQTFHEAGHDNASDNASVPEKENKDVKPSKDDAHLDKHHKHWTPSFRPQFEFLNAVEVHSLEEVPFGDGGLYKVELLKDFDQVLVGFDPNRGYFARSKVEADITFAEELELQNFPVELSFKRFFFFLNQLAGGGMQY</sequence>
<dbReference type="AlphaFoldDB" id="X6P3D1"/>
<feature type="region of interest" description="Disordered" evidence="1">
    <location>
        <begin position="1"/>
        <end position="33"/>
    </location>
</feature>